<dbReference type="AlphaFoldDB" id="A0A644TPV7"/>
<name>A0A644TPV7_9ZZZZ</name>
<sequence>MIKKLLLTIFLGVVAFANPLTVNSSVPELKIKDQFEKEHTLDSNIKTIIFSATKDENNTIKEFLNSKGNDFLTTNHVVYVADITGMPSLITKFIALPKMKNYSFPILLIDEENKVLFPVEKDKITIITLDNSKITDVKYIKTAEDLATTFK</sequence>
<gene>
    <name evidence="1" type="ORF">SDC9_14023</name>
</gene>
<proteinExistence type="predicted"/>
<organism evidence="1">
    <name type="scientific">bioreactor metagenome</name>
    <dbReference type="NCBI Taxonomy" id="1076179"/>
    <lineage>
        <taxon>unclassified sequences</taxon>
        <taxon>metagenomes</taxon>
        <taxon>ecological metagenomes</taxon>
    </lineage>
</organism>
<accession>A0A644TPV7</accession>
<dbReference type="EMBL" id="VSSQ01000041">
    <property type="protein sequence ID" value="MPL68302.1"/>
    <property type="molecule type" value="Genomic_DNA"/>
</dbReference>
<comment type="caution">
    <text evidence="1">The sequence shown here is derived from an EMBL/GenBank/DDBJ whole genome shotgun (WGS) entry which is preliminary data.</text>
</comment>
<protein>
    <recommendedName>
        <fullName evidence="2">FAD/FMN-containing dehydrogenase</fullName>
    </recommendedName>
</protein>
<reference evidence="1" key="1">
    <citation type="submission" date="2019-08" db="EMBL/GenBank/DDBJ databases">
        <authorList>
            <person name="Kucharzyk K."/>
            <person name="Murdoch R.W."/>
            <person name="Higgins S."/>
            <person name="Loffler F."/>
        </authorList>
    </citation>
    <scope>NUCLEOTIDE SEQUENCE</scope>
</reference>
<evidence type="ECO:0000313" key="1">
    <source>
        <dbReference type="EMBL" id="MPL68302.1"/>
    </source>
</evidence>
<evidence type="ECO:0008006" key="2">
    <source>
        <dbReference type="Google" id="ProtNLM"/>
    </source>
</evidence>